<organism evidence="1 2">
    <name type="scientific">Kockovaella imperatae</name>
    <dbReference type="NCBI Taxonomy" id="4999"/>
    <lineage>
        <taxon>Eukaryota</taxon>
        <taxon>Fungi</taxon>
        <taxon>Dikarya</taxon>
        <taxon>Basidiomycota</taxon>
        <taxon>Agaricomycotina</taxon>
        <taxon>Tremellomycetes</taxon>
        <taxon>Tremellales</taxon>
        <taxon>Cuniculitremaceae</taxon>
        <taxon>Kockovaella</taxon>
    </lineage>
</organism>
<dbReference type="AlphaFoldDB" id="A0A1Y1UFB5"/>
<keyword evidence="2" id="KW-1185">Reference proteome</keyword>
<accession>A0A1Y1UFB5</accession>
<name>A0A1Y1UFB5_9TREE</name>
<dbReference type="InParanoid" id="A0A1Y1UFB5"/>
<proteinExistence type="predicted"/>
<sequence length="52" mass="6331">MLFMIYTWGRYPHTVLITMGYERIHRRTHPHTPLISLRSPHRYSCRRGNHPS</sequence>
<protein>
    <submittedName>
        <fullName evidence="1">Uncharacterized protein</fullName>
    </submittedName>
</protein>
<dbReference type="Proteomes" id="UP000193218">
    <property type="component" value="Unassembled WGS sequence"/>
</dbReference>
<reference evidence="1 2" key="1">
    <citation type="submission" date="2017-03" db="EMBL/GenBank/DDBJ databases">
        <title>Widespread Adenine N6-methylation of Active Genes in Fungi.</title>
        <authorList>
            <consortium name="DOE Joint Genome Institute"/>
            <person name="Mondo S.J."/>
            <person name="Dannebaum R.O."/>
            <person name="Kuo R.C."/>
            <person name="Louie K.B."/>
            <person name="Bewick A.J."/>
            <person name="Labutti K."/>
            <person name="Haridas S."/>
            <person name="Kuo A."/>
            <person name="Salamov A."/>
            <person name="Ahrendt S.R."/>
            <person name="Lau R."/>
            <person name="Bowen B.P."/>
            <person name="Lipzen A."/>
            <person name="Sullivan W."/>
            <person name="Andreopoulos W.B."/>
            <person name="Clum A."/>
            <person name="Lindquist E."/>
            <person name="Daum C."/>
            <person name="Northen T.R."/>
            <person name="Ramamoorthy G."/>
            <person name="Schmitz R.J."/>
            <person name="Gryganskyi A."/>
            <person name="Culley D."/>
            <person name="Magnuson J."/>
            <person name="James T.Y."/>
            <person name="O'Malley M.A."/>
            <person name="Stajich J.E."/>
            <person name="Spatafora J.W."/>
            <person name="Visel A."/>
            <person name="Grigoriev I.V."/>
        </authorList>
    </citation>
    <scope>NUCLEOTIDE SEQUENCE [LARGE SCALE GENOMIC DNA]</scope>
    <source>
        <strain evidence="1 2">NRRL Y-17943</strain>
    </source>
</reference>
<dbReference type="EMBL" id="NBSH01000007">
    <property type="protein sequence ID" value="ORX36718.1"/>
    <property type="molecule type" value="Genomic_DNA"/>
</dbReference>
<dbReference type="GeneID" id="33557755"/>
<gene>
    <name evidence="1" type="ORF">BD324DRAFT_626929</name>
</gene>
<comment type="caution">
    <text evidence="1">The sequence shown here is derived from an EMBL/GenBank/DDBJ whole genome shotgun (WGS) entry which is preliminary data.</text>
</comment>
<evidence type="ECO:0000313" key="1">
    <source>
        <dbReference type="EMBL" id="ORX36718.1"/>
    </source>
</evidence>
<dbReference type="RefSeq" id="XP_021870787.1">
    <property type="nucleotide sequence ID" value="XM_022015946.1"/>
</dbReference>
<evidence type="ECO:0000313" key="2">
    <source>
        <dbReference type="Proteomes" id="UP000193218"/>
    </source>
</evidence>